<name>A0A0W8FEH1_9ZZZZ</name>
<gene>
    <name evidence="3" type="ORF">ASZ90_010995</name>
</gene>
<organism evidence="3">
    <name type="scientific">hydrocarbon metagenome</name>
    <dbReference type="NCBI Taxonomy" id="938273"/>
    <lineage>
        <taxon>unclassified sequences</taxon>
        <taxon>metagenomes</taxon>
        <taxon>ecological metagenomes</taxon>
    </lineage>
</organism>
<proteinExistence type="predicted"/>
<dbReference type="EMBL" id="LNQE01001305">
    <property type="protein sequence ID" value="KUG19285.1"/>
    <property type="molecule type" value="Genomic_DNA"/>
</dbReference>
<accession>A0A0W8FEH1</accession>
<sequence>MKRVILLLLLAIAVAGCYDEPPQAELKPSDAEHVEAEGTSEPTSAQIFAIGDTVTVGHWEVTLHGVKWYAYDGYWGPDYGTDWIIVDFAVKNADEARSQVVSSQRINLYDADGYAQERTYLAGTGAYGERIQPGRIYRTDIAYVIDVKDKGPWEFGFAPEIYGKTREVVFRFTADEVRGRR</sequence>
<keyword evidence="1" id="KW-0732">Signal</keyword>
<evidence type="ECO:0000313" key="3">
    <source>
        <dbReference type="EMBL" id="KUG19285.1"/>
    </source>
</evidence>
<dbReference type="Pfam" id="PF11611">
    <property type="entry name" value="DUF4352"/>
    <property type="match status" value="1"/>
</dbReference>
<protein>
    <recommendedName>
        <fullName evidence="2">DUF4352 domain-containing protein</fullName>
    </recommendedName>
</protein>
<evidence type="ECO:0000256" key="1">
    <source>
        <dbReference type="ARBA" id="ARBA00022729"/>
    </source>
</evidence>
<dbReference type="Gene3D" id="2.60.40.1240">
    <property type="match status" value="1"/>
</dbReference>
<dbReference type="PROSITE" id="PS51257">
    <property type="entry name" value="PROKAR_LIPOPROTEIN"/>
    <property type="match status" value="1"/>
</dbReference>
<feature type="domain" description="DUF4352" evidence="2">
    <location>
        <begin position="49"/>
        <end position="165"/>
    </location>
</feature>
<dbReference type="InterPro" id="IPR029050">
    <property type="entry name" value="Immunoprotect_excell_Ig-like"/>
</dbReference>
<reference evidence="3" key="1">
    <citation type="journal article" date="2015" name="Proc. Natl. Acad. Sci. U.S.A.">
        <title>Networks of energetic and metabolic interactions define dynamics in microbial communities.</title>
        <authorList>
            <person name="Embree M."/>
            <person name="Liu J.K."/>
            <person name="Al-Bassam M.M."/>
            <person name="Zengler K."/>
        </authorList>
    </citation>
    <scope>NUCLEOTIDE SEQUENCE</scope>
</reference>
<dbReference type="AlphaFoldDB" id="A0A0W8FEH1"/>
<evidence type="ECO:0000259" key="2">
    <source>
        <dbReference type="Pfam" id="PF11611"/>
    </source>
</evidence>
<dbReference type="InterPro" id="IPR029051">
    <property type="entry name" value="DUF4352"/>
</dbReference>
<comment type="caution">
    <text evidence="3">The sequence shown here is derived from an EMBL/GenBank/DDBJ whole genome shotgun (WGS) entry which is preliminary data.</text>
</comment>